<sequence length="372" mass="40391">MFSRVVARESPGPSSSVLSDTAPDPDPSTDPVQSYARPPEQPLFARVRTWTDVMPWLRLVNVARLAGAPVWLLLVAVVDVVWRFGLSRIAMHHHALLEATEGWRTTASLGDLVSVGPWSLLDPLRAPDGSFLRQPFWEATLWTIVVWTPVAMVLLRLGVLLTAGRDLPGFVETWKIIGKRLKSAVVISVLPAVCALPLLLFLWFADGIATAERAFSEWSYVFAPLAIAAGLVVGLLLAGAKAAIPFGLAALVSQEKVDAMDCLSRGYEVTFRRLPQLVLLAVPALVLLAIVVGAWHLVGLTAASTMRNPVWTEFVFRFPTIVGMTVGWALVGGVYLLLRQSAGGQEVEDVWDGPKAKSLKIPSVKREANANP</sequence>
<feature type="transmembrane region" description="Helical" evidence="2">
    <location>
        <begin position="318"/>
        <end position="338"/>
    </location>
</feature>
<feature type="transmembrane region" description="Helical" evidence="2">
    <location>
        <begin position="225"/>
        <end position="253"/>
    </location>
</feature>
<dbReference type="STRING" id="243090.RB12915"/>
<proteinExistence type="predicted"/>
<keyword evidence="2" id="KW-0472">Membrane</keyword>
<dbReference type="PATRIC" id="fig|243090.15.peg.6259"/>
<feature type="transmembrane region" description="Helical" evidence="2">
    <location>
        <begin position="141"/>
        <end position="163"/>
    </location>
</feature>
<dbReference type="AlphaFoldDB" id="Q7UHW6"/>
<keyword evidence="4" id="KW-1185">Reference proteome</keyword>
<dbReference type="HOGENOM" id="CLU_743692_0_0_0"/>
<dbReference type="KEGG" id="rba:RB12915"/>
<dbReference type="Proteomes" id="UP000001025">
    <property type="component" value="Chromosome"/>
</dbReference>
<keyword evidence="2" id="KW-0812">Transmembrane</keyword>
<feature type="region of interest" description="Disordered" evidence="1">
    <location>
        <begin position="1"/>
        <end position="37"/>
    </location>
</feature>
<dbReference type="EnsemblBacteria" id="CAD77851">
    <property type="protein sequence ID" value="CAD77851"/>
    <property type="gene ID" value="RB12915"/>
</dbReference>
<evidence type="ECO:0000256" key="2">
    <source>
        <dbReference type="SAM" id="Phobius"/>
    </source>
</evidence>
<evidence type="ECO:0000256" key="1">
    <source>
        <dbReference type="SAM" id="MobiDB-lite"/>
    </source>
</evidence>
<dbReference type="OrthoDB" id="253333at2"/>
<organism evidence="3 4">
    <name type="scientific">Rhodopirellula baltica (strain DSM 10527 / NCIMB 13988 / SH1)</name>
    <dbReference type="NCBI Taxonomy" id="243090"/>
    <lineage>
        <taxon>Bacteria</taxon>
        <taxon>Pseudomonadati</taxon>
        <taxon>Planctomycetota</taxon>
        <taxon>Planctomycetia</taxon>
        <taxon>Pirellulales</taxon>
        <taxon>Pirellulaceae</taxon>
        <taxon>Rhodopirellula</taxon>
    </lineage>
</organism>
<gene>
    <name evidence="3" type="ordered locus">RB12915</name>
</gene>
<dbReference type="EMBL" id="BX294155">
    <property type="protein sequence ID" value="CAD77851.1"/>
    <property type="molecule type" value="Genomic_DNA"/>
</dbReference>
<accession>Q7UHW6</accession>
<evidence type="ECO:0000313" key="3">
    <source>
        <dbReference type="EMBL" id="CAD77851.1"/>
    </source>
</evidence>
<name>Q7UHW6_RHOBA</name>
<feature type="transmembrane region" description="Helical" evidence="2">
    <location>
        <begin position="184"/>
        <end position="205"/>
    </location>
</feature>
<reference evidence="3 4" key="1">
    <citation type="journal article" date="2003" name="Proc. Natl. Acad. Sci. U.S.A.">
        <title>Complete genome sequence of the marine planctomycete Pirellula sp. strain 1.</title>
        <authorList>
            <person name="Gloeckner F.O."/>
            <person name="Kube M."/>
            <person name="Bauer M."/>
            <person name="Teeling H."/>
            <person name="Lombardot T."/>
            <person name="Ludwig W."/>
            <person name="Gade D."/>
            <person name="Beck A."/>
            <person name="Borzym K."/>
            <person name="Heitmann K."/>
            <person name="Rabus R."/>
            <person name="Schlesner H."/>
            <person name="Amann R."/>
            <person name="Reinhardt R."/>
        </authorList>
    </citation>
    <scope>NUCLEOTIDE SEQUENCE [LARGE SCALE GENOMIC DNA]</scope>
    <source>
        <strain evidence="4">DSM 10527 / NCIMB 13988 / SH1</strain>
    </source>
</reference>
<feature type="transmembrane region" description="Helical" evidence="2">
    <location>
        <begin position="62"/>
        <end position="82"/>
    </location>
</feature>
<dbReference type="InParanoid" id="Q7UHW6"/>
<protein>
    <recommendedName>
        <fullName evidence="5">Membrane protein containing DUF1558</fullName>
    </recommendedName>
</protein>
<evidence type="ECO:0000313" key="4">
    <source>
        <dbReference type="Proteomes" id="UP000001025"/>
    </source>
</evidence>
<keyword evidence="2" id="KW-1133">Transmembrane helix</keyword>
<feature type="transmembrane region" description="Helical" evidence="2">
    <location>
        <begin position="274"/>
        <end position="298"/>
    </location>
</feature>
<evidence type="ECO:0008006" key="5">
    <source>
        <dbReference type="Google" id="ProtNLM"/>
    </source>
</evidence>